<dbReference type="RefSeq" id="WP_115994397.1">
    <property type="nucleotide sequence ID" value="NZ_QRDY01000013.1"/>
</dbReference>
<keyword evidence="11" id="KW-0547">Nucleotide-binding</keyword>
<name>A0A3D9I4A9_9BACL</name>
<feature type="domain" description="Pyruvate kinase barrel" evidence="21">
    <location>
        <begin position="1"/>
        <end position="323"/>
    </location>
</feature>
<dbReference type="PROSITE" id="PS00110">
    <property type="entry name" value="PYRUVATE_KINASE"/>
    <property type="match status" value="1"/>
</dbReference>
<keyword evidence="17 24" id="KW-0670">Pyruvate</keyword>
<dbReference type="GO" id="GO:0004743">
    <property type="term" value="F:pyruvate kinase activity"/>
    <property type="evidence" value="ECO:0007669"/>
    <property type="project" value="UniProtKB-UniRule"/>
</dbReference>
<dbReference type="EC" id="2.7.1.40" evidence="7 19"/>
<proteinExistence type="inferred from homology"/>
<evidence type="ECO:0000313" key="24">
    <source>
        <dbReference type="EMBL" id="RED56587.1"/>
    </source>
</evidence>
<evidence type="ECO:0000256" key="11">
    <source>
        <dbReference type="ARBA" id="ARBA00022741"/>
    </source>
</evidence>
<feature type="domain" description="PEP-utilising enzyme mobile" evidence="22">
    <location>
        <begin position="504"/>
        <end position="574"/>
    </location>
</feature>
<evidence type="ECO:0000256" key="16">
    <source>
        <dbReference type="ARBA" id="ARBA00023152"/>
    </source>
</evidence>
<dbReference type="GO" id="GO:0000287">
    <property type="term" value="F:magnesium ion binding"/>
    <property type="evidence" value="ECO:0007669"/>
    <property type="project" value="UniProtKB-UniRule"/>
</dbReference>
<dbReference type="NCBIfam" id="NF004491">
    <property type="entry name" value="PRK05826.1"/>
    <property type="match status" value="1"/>
</dbReference>
<dbReference type="InterPro" id="IPR011037">
    <property type="entry name" value="Pyrv_Knase-like_insert_dom_sf"/>
</dbReference>
<evidence type="ECO:0000256" key="19">
    <source>
        <dbReference type="NCBIfam" id="TIGR01064"/>
    </source>
</evidence>
<organism evidence="24 25">
    <name type="scientific">Cohnella lupini</name>
    <dbReference type="NCBI Taxonomy" id="1294267"/>
    <lineage>
        <taxon>Bacteria</taxon>
        <taxon>Bacillati</taxon>
        <taxon>Bacillota</taxon>
        <taxon>Bacilli</taxon>
        <taxon>Bacillales</taxon>
        <taxon>Paenibacillaceae</taxon>
        <taxon>Cohnella</taxon>
    </lineage>
</organism>
<evidence type="ECO:0000256" key="20">
    <source>
        <dbReference type="RuleBase" id="RU000504"/>
    </source>
</evidence>
<keyword evidence="14 20" id="KW-0460">Magnesium</keyword>
<dbReference type="OrthoDB" id="9812123at2"/>
<dbReference type="GO" id="GO:0030955">
    <property type="term" value="F:potassium ion binding"/>
    <property type="evidence" value="ECO:0007669"/>
    <property type="project" value="UniProtKB-UniRule"/>
</dbReference>
<evidence type="ECO:0000256" key="7">
    <source>
        <dbReference type="ARBA" id="ARBA00012142"/>
    </source>
</evidence>
<keyword evidence="25" id="KW-1185">Reference proteome</keyword>
<evidence type="ECO:0000256" key="5">
    <source>
        <dbReference type="ARBA" id="ARBA00008663"/>
    </source>
</evidence>
<dbReference type="InterPro" id="IPR015813">
    <property type="entry name" value="Pyrv/PenolPyrv_kinase-like_dom"/>
</dbReference>
<dbReference type="AlphaFoldDB" id="A0A3D9I4A9"/>
<dbReference type="GO" id="GO:0005524">
    <property type="term" value="F:ATP binding"/>
    <property type="evidence" value="ECO:0007669"/>
    <property type="project" value="UniProtKB-KW"/>
</dbReference>
<evidence type="ECO:0000259" key="22">
    <source>
        <dbReference type="Pfam" id="PF00391"/>
    </source>
</evidence>
<dbReference type="Gene3D" id="3.40.1380.20">
    <property type="entry name" value="Pyruvate kinase, C-terminal domain"/>
    <property type="match status" value="1"/>
</dbReference>
<evidence type="ECO:0000256" key="10">
    <source>
        <dbReference type="ARBA" id="ARBA00022723"/>
    </source>
</evidence>
<dbReference type="InterPro" id="IPR036637">
    <property type="entry name" value="Phosphohistidine_dom_sf"/>
</dbReference>
<dbReference type="Gene3D" id="3.50.30.10">
    <property type="entry name" value="Phosphohistidine domain"/>
    <property type="match status" value="1"/>
</dbReference>
<comment type="caution">
    <text evidence="24">The sequence shown here is derived from an EMBL/GenBank/DDBJ whole genome shotgun (WGS) entry which is preliminary data.</text>
</comment>
<keyword evidence="12 20" id="KW-0418">Kinase</keyword>
<evidence type="ECO:0000256" key="8">
    <source>
        <dbReference type="ARBA" id="ARBA00018587"/>
    </source>
</evidence>
<dbReference type="InterPro" id="IPR001697">
    <property type="entry name" value="Pyr_Knase"/>
</dbReference>
<dbReference type="EMBL" id="QRDY01000013">
    <property type="protein sequence ID" value="RED56587.1"/>
    <property type="molecule type" value="Genomic_DNA"/>
</dbReference>
<dbReference type="PANTHER" id="PTHR11817">
    <property type="entry name" value="PYRUVATE KINASE"/>
    <property type="match status" value="1"/>
</dbReference>
<comment type="similarity">
    <text evidence="5 20">Belongs to the pyruvate kinase family.</text>
</comment>
<dbReference type="FunFam" id="3.50.30.10:FF:000004">
    <property type="entry name" value="Pyruvate kinase"/>
    <property type="match status" value="1"/>
</dbReference>
<dbReference type="InterPro" id="IPR015795">
    <property type="entry name" value="Pyrv_Knase_C"/>
</dbReference>
<evidence type="ECO:0000256" key="17">
    <source>
        <dbReference type="ARBA" id="ARBA00023317"/>
    </source>
</evidence>
<keyword evidence="9 20" id="KW-0808">Transferase</keyword>
<comment type="pathway">
    <text evidence="3 20">Carbohydrate degradation; glycolysis; pyruvate from D-glyceraldehyde 3-phosphate: step 5/5.</text>
</comment>
<dbReference type="SUPFAM" id="SSF52935">
    <property type="entry name" value="PK C-terminal domain-like"/>
    <property type="match status" value="1"/>
</dbReference>
<dbReference type="InterPro" id="IPR008279">
    <property type="entry name" value="PEP-util_enz_mobile_dom"/>
</dbReference>
<dbReference type="Proteomes" id="UP000256869">
    <property type="component" value="Unassembled WGS sequence"/>
</dbReference>
<comment type="cofactor">
    <cofactor evidence="1">
        <name>Mg(2+)</name>
        <dbReference type="ChEBI" id="CHEBI:18420"/>
    </cofactor>
</comment>
<dbReference type="SUPFAM" id="SSF50800">
    <property type="entry name" value="PK beta-barrel domain-like"/>
    <property type="match status" value="1"/>
</dbReference>
<keyword evidence="10" id="KW-0479">Metal-binding</keyword>
<keyword evidence="15" id="KW-0630">Potassium</keyword>
<evidence type="ECO:0000259" key="21">
    <source>
        <dbReference type="Pfam" id="PF00224"/>
    </source>
</evidence>
<dbReference type="SUPFAM" id="SSF52009">
    <property type="entry name" value="Phosphohistidine domain"/>
    <property type="match status" value="1"/>
</dbReference>
<dbReference type="Pfam" id="PF02887">
    <property type="entry name" value="PK_C"/>
    <property type="match status" value="1"/>
</dbReference>
<dbReference type="Gene3D" id="2.40.33.10">
    <property type="entry name" value="PK beta-barrel domain-like"/>
    <property type="match status" value="1"/>
</dbReference>
<dbReference type="SUPFAM" id="SSF51621">
    <property type="entry name" value="Phosphoenolpyruvate/pyruvate domain"/>
    <property type="match status" value="1"/>
</dbReference>
<dbReference type="InterPro" id="IPR036918">
    <property type="entry name" value="Pyrv_Knase_C_sf"/>
</dbReference>
<evidence type="ECO:0000256" key="1">
    <source>
        <dbReference type="ARBA" id="ARBA00001946"/>
    </source>
</evidence>
<protein>
    <recommendedName>
        <fullName evidence="8 19">Pyruvate kinase</fullName>
        <ecNumber evidence="7 19">2.7.1.40</ecNumber>
    </recommendedName>
</protein>
<feature type="domain" description="Pyruvate kinase C-terminal" evidence="23">
    <location>
        <begin position="356"/>
        <end position="469"/>
    </location>
</feature>
<accession>A0A3D9I4A9</accession>
<dbReference type="Gene3D" id="3.20.20.60">
    <property type="entry name" value="Phosphoenolpyruvate-binding domains"/>
    <property type="match status" value="1"/>
</dbReference>
<evidence type="ECO:0000256" key="12">
    <source>
        <dbReference type="ARBA" id="ARBA00022777"/>
    </source>
</evidence>
<dbReference type="FunFam" id="3.40.1380.20:FF:000013">
    <property type="entry name" value="Pyruvate kinase"/>
    <property type="match status" value="1"/>
</dbReference>
<dbReference type="GO" id="GO:0006950">
    <property type="term" value="P:response to stress"/>
    <property type="evidence" value="ECO:0007669"/>
    <property type="project" value="UniProtKB-ARBA"/>
</dbReference>
<dbReference type="NCBIfam" id="NF004978">
    <property type="entry name" value="PRK06354.1"/>
    <property type="match status" value="1"/>
</dbReference>
<evidence type="ECO:0000256" key="6">
    <source>
        <dbReference type="ARBA" id="ARBA00011881"/>
    </source>
</evidence>
<evidence type="ECO:0000256" key="2">
    <source>
        <dbReference type="ARBA" id="ARBA00001958"/>
    </source>
</evidence>
<dbReference type="NCBIfam" id="TIGR01064">
    <property type="entry name" value="pyruv_kin"/>
    <property type="match status" value="1"/>
</dbReference>
<keyword evidence="13" id="KW-0067">ATP-binding</keyword>
<dbReference type="InterPro" id="IPR015806">
    <property type="entry name" value="Pyrv_Knase_insert_dom_sf"/>
</dbReference>
<dbReference type="UniPathway" id="UPA00109">
    <property type="reaction ID" value="UER00188"/>
</dbReference>
<evidence type="ECO:0000256" key="3">
    <source>
        <dbReference type="ARBA" id="ARBA00004997"/>
    </source>
</evidence>
<comment type="catalytic activity">
    <reaction evidence="18 20">
        <text>pyruvate + ATP = phosphoenolpyruvate + ADP + H(+)</text>
        <dbReference type="Rhea" id="RHEA:18157"/>
        <dbReference type="ChEBI" id="CHEBI:15361"/>
        <dbReference type="ChEBI" id="CHEBI:15378"/>
        <dbReference type="ChEBI" id="CHEBI:30616"/>
        <dbReference type="ChEBI" id="CHEBI:58702"/>
        <dbReference type="ChEBI" id="CHEBI:456216"/>
        <dbReference type="EC" id="2.7.1.40"/>
    </reaction>
</comment>
<gene>
    <name evidence="24" type="ORF">DFP95_11360</name>
</gene>
<reference evidence="24 25" key="1">
    <citation type="submission" date="2018-07" db="EMBL/GenBank/DDBJ databases">
        <title>Genomic Encyclopedia of Type Strains, Phase III (KMG-III): the genomes of soil and plant-associated and newly described type strains.</title>
        <authorList>
            <person name="Whitman W."/>
        </authorList>
    </citation>
    <scope>NUCLEOTIDE SEQUENCE [LARGE SCALE GENOMIC DNA]</scope>
    <source>
        <strain evidence="24 25">CECT 8236</strain>
    </source>
</reference>
<dbReference type="FunFam" id="3.20.20.60:FF:000001">
    <property type="entry name" value="Pyruvate kinase"/>
    <property type="match status" value="1"/>
</dbReference>
<keyword evidence="16 20" id="KW-0324">Glycolysis</keyword>
<evidence type="ECO:0000256" key="15">
    <source>
        <dbReference type="ARBA" id="ARBA00022958"/>
    </source>
</evidence>
<evidence type="ECO:0000256" key="13">
    <source>
        <dbReference type="ARBA" id="ARBA00022840"/>
    </source>
</evidence>
<dbReference type="FunFam" id="2.40.33.10:FF:000001">
    <property type="entry name" value="Pyruvate kinase"/>
    <property type="match status" value="1"/>
</dbReference>
<comment type="similarity">
    <text evidence="4">In the C-terminal section; belongs to the PEP-utilizing enzyme family.</text>
</comment>
<evidence type="ECO:0000256" key="9">
    <source>
        <dbReference type="ARBA" id="ARBA00022679"/>
    </source>
</evidence>
<dbReference type="PRINTS" id="PR01050">
    <property type="entry name" value="PYRUVTKNASE"/>
</dbReference>
<evidence type="ECO:0000256" key="14">
    <source>
        <dbReference type="ARBA" id="ARBA00022842"/>
    </source>
</evidence>
<dbReference type="InterPro" id="IPR015793">
    <property type="entry name" value="Pyrv_Knase_brl"/>
</dbReference>
<dbReference type="Pfam" id="PF00224">
    <property type="entry name" value="PK"/>
    <property type="match status" value="1"/>
</dbReference>
<evidence type="ECO:0000259" key="23">
    <source>
        <dbReference type="Pfam" id="PF02887"/>
    </source>
</evidence>
<sequence>MRKTKIVCTIGPSSESLDNTKKLIMAGMNVARLNFSHGDFEEHGNRIKAIRQACQELNKTVAILLDTKGPEIRLGKLKEEPIELVQGEYITLTTEEILGDINRVPVTYKDLPSDVHVGSTILIDDGLIGMTVVDIQGTEIKCQIVNSGQIKSKKGVNVPGVAISMPGLTEKDISDIKFGIEVGVDFIAASFVRRASDVLEIRELLERHDARHIQIISKIENQQGVDNLDEILEVSDGLMVARGDLGVEIPAEEVPLVQKRMIEKCNRVGKPVITATQMLDSMQRNPRPTRAEASDVANAIFDGTDAIMLSGETAAGKYPVESVLTMSRIAERAESALHYREIFTKQANAQQTSVTEAISQAVANSALDLDAKAIVTSTESGYTARMISKYKPKSQIVAVTPNDQVLRRLQLVWGVNPVKGITATTTDEMFEIAVKGALDTGLVRLGDTIIITAGVPVGRSGTTNLIKIHNVGELIAKGQGIGSQSATGKVVIANTPEEAIRKMTKGAVLVAPSTDKEYMPAFEKAAAVITECGGITCHAAVVGLNLGIPVIVGVDDAIKLLSDGMEVTLYAEHGVIYSGQAKVM</sequence>
<dbReference type="InterPro" id="IPR040442">
    <property type="entry name" value="Pyrv_kinase-like_dom_sf"/>
</dbReference>
<evidence type="ECO:0000256" key="4">
    <source>
        <dbReference type="ARBA" id="ARBA00006237"/>
    </source>
</evidence>
<evidence type="ECO:0000256" key="18">
    <source>
        <dbReference type="ARBA" id="ARBA00048152"/>
    </source>
</evidence>
<comment type="subunit">
    <text evidence="6">Homotetramer.</text>
</comment>
<evidence type="ECO:0000313" key="25">
    <source>
        <dbReference type="Proteomes" id="UP000256869"/>
    </source>
</evidence>
<comment type="cofactor">
    <cofactor evidence="2">
        <name>K(+)</name>
        <dbReference type="ChEBI" id="CHEBI:29103"/>
    </cofactor>
</comment>
<dbReference type="Pfam" id="PF00391">
    <property type="entry name" value="PEP-utilizers"/>
    <property type="match status" value="1"/>
</dbReference>
<dbReference type="GO" id="GO:0016301">
    <property type="term" value="F:kinase activity"/>
    <property type="evidence" value="ECO:0007669"/>
    <property type="project" value="UniProtKB-KW"/>
</dbReference>
<dbReference type="InterPro" id="IPR018209">
    <property type="entry name" value="Pyrv_Knase_AS"/>
</dbReference>